<keyword evidence="1" id="KW-0812">Transmembrane</keyword>
<dbReference type="KEGG" id="more:E1B28_002764"/>
<name>A0A9P7RPA3_9AGAR</name>
<protein>
    <submittedName>
        <fullName evidence="2">Uncharacterized protein</fullName>
    </submittedName>
</protein>
<sequence>MGSITFLDARAIRLAAAWEALFVYDTILFVLTLHKTWRERPRRRGIVMTEGRVYLPLLSLILRDGAIYYAVMALANLVNILTFYHRNDLNVPPNAQLTLFLAQPGPALNHVHYWKHGIRE</sequence>
<keyword evidence="3" id="KW-1185">Reference proteome</keyword>
<evidence type="ECO:0000256" key="1">
    <source>
        <dbReference type="SAM" id="Phobius"/>
    </source>
</evidence>
<dbReference type="GeneID" id="66071840"/>
<dbReference type="Proteomes" id="UP001049176">
    <property type="component" value="Chromosome 10"/>
</dbReference>
<evidence type="ECO:0000313" key="2">
    <source>
        <dbReference type="EMBL" id="KAG7086843.1"/>
    </source>
</evidence>
<dbReference type="OrthoDB" id="2686513at2759"/>
<reference evidence="2" key="1">
    <citation type="journal article" date="2021" name="Genome Biol. Evol.">
        <title>The assembled and annotated genome of the fairy-ring fungus Marasmius oreades.</title>
        <authorList>
            <person name="Hiltunen M."/>
            <person name="Ament-Velasquez S.L."/>
            <person name="Johannesson H."/>
        </authorList>
    </citation>
    <scope>NUCLEOTIDE SEQUENCE</scope>
    <source>
        <strain evidence="2">03SP1</strain>
    </source>
</reference>
<gene>
    <name evidence="2" type="ORF">E1B28_002764</name>
</gene>
<accession>A0A9P7RPA3</accession>
<dbReference type="RefSeq" id="XP_043003314.1">
    <property type="nucleotide sequence ID" value="XM_043159709.1"/>
</dbReference>
<keyword evidence="1" id="KW-1133">Transmembrane helix</keyword>
<organism evidence="2 3">
    <name type="scientific">Marasmius oreades</name>
    <name type="common">fairy-ring Marasmius</name>
    <dbReference type="NCBI Taxonomy" id="181124"/>
    <lineage>
        <taxon>Eukaryota</taxon>
        <taxon>Fungi</taxon>
        <taxon>Dikarya</taxon>
        <taxon>Basidiomycota</taxon>
        <taxon>Agaricomycotina</taxon>
        <taxon>Agaricomycetes</taxon>
        <taxon>Agaricomycetidae</taxon>
        <taxon>Agaricales</taxon>
        <taxon>Marasmiineae</taxon>
        <taxon>Marasmiaceae</taxon>
        <taxon>Marasmius</taxon>
    </lineage>
</organism>
<dbReference type="AlphaFoldDB" id="A0A9P7RPA3"/>
<dbReference type="EMBL" id="CM032190">
    <property type="protein sequence ID" value="KAG7086843.1"/>
    <property type="molecule type" value="Genomic_DNA"/>
</dbReference>
<keyword evidence="1" id="KW-0472">Membrane</keyword>
<feature type="transmembrane region" description="Helical" evidence="1">
    <location>
        <begin position="12"/>
        <end position="34"/>
    </location>
</feature>
<comment type="caution">
    <text evidence="2">The sequence shown here is derived from an EMBL/GenBank/DDBJ whole genome shotgun (WGS) entry which is preliminary data.</text>
</comment>
<proteinExistence type="predicted"/>
<evidence type="ECO:0000313" key="3">
    <source>
        <dbReference type="Proteomes" id="UP001049176"/>
    </source>
</evidence>